<reference evidence="2 3" key="1">
    <citation type="submission" date="2023-11" db="EMBL/GenBank/DDBJ databases">
        <title>Halocaridina rubra genome assembly.</title>
        <authorList>
            <person name="Smith C."/>
        </authorList>
    </citation>
    <scope>NUCLEOTIDE SEQUENCE [LARGE SCALE GENOMIC DNA]</scope>
    <source>
        <strain evidence="2">EP-1</strain>
        <tissue evidence="2">Whole</tissue>
    </source>
</reference>
<feature type="non-terminal residue" evidence="2">
    <location>
        <position position="82"/>
    </location>
</feature>
<evidence type="ECO:0000313" key="2">
    <source>
        <dbReference type="EMBL" id="KAK7069362.1"/>
    </source>
</evidence>
<protein>
    <submittedName>
        <fullName evidence="2">Uncharacterized protein</fullName>
    </submittedName>
</protein>
<name>A0AAN8WQR1_HALRR</name>
<dbReference type="AlphaFoldDB" id="A0AAN8WQR1"/>
<dbReference type="EMBL" id="JAXCGZ010016735">
    <property type="protein sequence ID" value="KAK7069362.1"/>
    <property type="molecule type" value="Genomic_DNA"/>
</dbReference>
<feature type="region of interest" description="Disordered" evidence="1">
    <location>
        <begin position="57"/>
        <end position="82"/>
    </location>
</feature>
<feature type="compositionally biased region" description="Basic and acidic residues" evidence="1">
    <location>
        <begin position="72"/>
        <end position="82"/>
    </location>
</feature>
<evidence type="ECO:0000256" key="1">
    <source>
        <dbReference type="SAM" id="MobiDB-lite"/>
    </source>
</evidence>
<accession>A0AAN8WQR1</accession>
<proteinExistence type="predicted"/>
<organism evidence="2 3">
    <name type="scientific">Halocaridina rubra</name>
    <name type="common">Hawaiian red shrimp</name>
    <dbReference type="NCBI Taxonomy" id="373956"/>
    <lineage>
        <taxon>Eukaryota</taxon>
        <taxon>Metazoa</taxon>
        <taxon>Ecdysozoa</taxon>
        <taxon>Arthropoda</taxon>
        <taxon>Crustacea</taxon>
        <taxon>Multicrustacea</taxon>
        <taxon>Malacostraca</taxon>
        <taxon>Eumalacostraca</taxon>
        <taxon>Eucarida</taxon>
        <taxon>Decapoda</taxon>
        <taxon>Pleocyemata</taxon>
        <taxon>Caridea</taxon>
        <taxon>Atyoidea</taxon>
        <taxon>Atyidae</taxon>
        <taxon>Halocaridina</taxon>
    </lineage>
</organism>
<dbReference type="Proteomes" id="UP001381693">
    <property type="component" value="Unassembled WGS sequence"/>
</dbReference>
<evidence type="ECO:0000313" key="3">
    <source>
        <dbReference type="Proteomes" id="UP001381693"/>
    </source>
</evidence>
<gene>
    <name evidence="2" type="ORF">SK128_027085</name>
</gene>
<keyword evidence="3" id="KW-1185">Reference proteome</keyword>
<sequence length="82" mass="9023">MRLPLKDQPSTATKHAQAPNCLPCCSRILINFKSAFTALTDQGLESSLLSFSSKRKTIHNAKRENASPTHTDTVKEKKTPQG</sequence>
<comment type="caution">
    <text evidence="2">The sequence shown here is derived from an EMBL/GenBank/DDBJ whole genome shotgun (WGS) entry which is preliminary data.</text>
</comment>